<keyword evidence="2" id="KW-1185">Reference proteome</keyword>
<name>A0ABY6TSD6_BIOOC</name>
<protein>
    <recommendedName>
        <fullName evidence="3">F-box domain-containing protein</fullName>
    </recommendedName>
</protein>
<accession>A0ABY6TSD6</accession>
<evidence type="ECO:0000313" key="1">
    <source>
        <dbReference type="EMBL" id="VUC21552.1"/>
    </source>
</evidence>
<dbReference type="EMBL" id="CABFNS010000414">
    <property type="protein sequence ID" value="VUC21552.1"/>
    <property type="molecule type" value="Genomic_DNA"/>
</dbReference>
<organism evidence="1 2">
    <name type="scientific">Bionectria ochroleuca</name>
    <name type="common">Gliocladium roseum</name>
    <dbReference type="NCBI Taxonomy" id="29856"/>
    <lineage>
        <taxon>Eukaryota</taxon>
        <taxon>Fungi</taxon>
        <taxon>Dikarya</taxon>
        <taxon>Ascomycota</taxon>
        <taxon>Pezizomycotina</taxon>
        <taxon>Sordariomycetes</taxon>
        <taxon>Hypocreomycetidae</taxon>
        <taxon>Hypocreales</taxon>
        <taxon>Bionectriaceae</taxon>
        <taxon>Clonostachys</taxon>
    </lineage>
</organism>
<reference evidence="1 2" key="1">
    <citation type="submission" date="2019-06" db="EMBL/GenBank/DDBJ databases">
        <authorList>
            <person name="Broberg M."/>
        </authorList>
    </citation>
    <scope>NUCLEOTIDE SEQUENCE [LARGE SCALE GENOMIC DNA]</scope>
</reference>
<dbReference type="Proteomes" id="UP000766486">
    <property type="component" value="Unassembled WGS sequence"/>
</dbReference>
<evidence type="ECO:0008006" key="3">
    <source>
        <dbReference type="Google" id="ProtNLM"/>
    </source>
</evidence>
<gene>
    <name evidence="1" type="ORF">CLO192961_LOCUS58302</name>
</gene>
<evidence type="ECO:0000313" key="2">
    <source>
        <dbReference type="Proteomes" id="UP000766486"/>
    </source>
</evidence>
<sequence length="396" mass="45731">MHVQESYDKFADLWDSQCDVLETDSDYEAFIHGLARFTSLTRVVITPSAHGRPFVPFSPLYETPMIRSLPTGLNYPIPFSWPVTHDWDELPLETVWNGKETDNQEVIDMLKQRWRGFRAALQTLAYAQHQVTELVIDVNHLRTGISARIFTEPCEEYDNMVRLLKRPGFRRLDLSLMVGGEEKDNWACFCNGNLRKALQNASNLQHLSLRTDVSFDLMEMDHIRMDDDSDASDWHYVPLRTIFPVNKLQSLVHFGLSNFLVKDTNIVSLLSGIPGTLRSVELSFLRFCDNGGNIGRLVAKMKNGLRWNERPEDARPKVTIGVHLCFRQVGRAIWVTNEVDDFLYRTGFNPFSKYGVADWVGVVRDAFNPKVVRHRRDRRGADRDTWGYWEGYGKLK</sequence>
<proteinExistence type="predicted"/>
<comment type="caution">
    <text evidence="1">The sequence shown here is derived from an EMBL/GenBank/DDBJ whole genome shotgun (WGS) entry which is preliminary data.</text>
</comment>